<dbReference type="Pfam" id="PF00395">
    <property type="entry name" value="SLH"/>
    <property type="match status" value="3"/>
</dbReference>
<dbReference type="Proteomes" id="UP000539052">
    <property type="component" value="Unassembled WGS sequence"/>
</dbReference>
<accession>A0ABX1VR21</accession>
<evidence type="ECO:0000256" key="2">
    <source>
        <dbReference type="SAM" id="MobiDB-lite"/>
    </source>
</evidence>
<protein>
    <submittedName>
        <fullName evidence="5">S-layer homology domain-containing protein</fullName>
    </submittedName>
</protein>
<feature type="region of interest" description="Disordered" evidence="2">
    <location>
        <begin position="208"/>
        <end position="242"/>
    </location>
</feature>
<dbReference type="InterPro" id="IPR051465">
    <property type="entry name" value="Cell_Envelope_Struct_Comp"/>
</dbReference>
<keyword evidence="1" id="KW-0677">Repeat</keyword>
<feature type="domain" description="SLH" evidence="4">
    <location>
        <begin position="88"/>
        <end position="150"/>
    </location>
</feature>
<feature type="compositionally biased region" description="Basic and acidic residues" evidence="2">
    <location>
        <begin position="208"/>
        <end position="217"/>
    </location>
</feature>
<dbReference type="PROSITE" id="PS51272">
    <property type="entry name" value="SLH"/>
    <property type="match status" value="3"/>
</dbReference>
<dbReference type="InterPro" id="IPR022409">
    <property type="entry name" value="PKD/Chitinase_dom"/>
</dbReference>
<feature type="signal peptide" evidence="3">
    <location>
        <begin position="1"/>
        <end position="24"/>
    </location>
</feature>
<dbReference type="PANTHER" id="PTHR43308">
    <property type="entry name" value="OUTER MEMBRANE PROTEIN ALPHA-RELATED"/>
    <property type="match status" value="1"/>
</dbReference>
<comment type="caution">
    <text evidence="5">The sequence shown here is derived from an EMBL/GenBank/DDBJ whole genome shotgun (WGS) entry which is preliminary data.</text>
</comment>
<proteinExistence type="predicted"/>
<dbReference type="InterPro" id="IPR001119">
    <property type="entry name" value="SLH_dom"/>
</dbReference>
<name>A0ABX1VR21_9FIRM</name>
<feature type="domain" description="SLH" evidence="4">
    <location>
        <begin position="152"/>
        <end position="215"/>
    </location>
</feature>
<sequence length="1310" mass="140248">MKKPLGLVLTVCLLLSLLAGSAYAVNRYFEDAKGHWAEEAIQILTDKGVISGYPDGLVHPDAIITRGEFAALVARTMELPEPSESEVTIHFTDIAGHWSEHHVEALIIAGVIQKDDYGTKFLPDEPITRMEMIRMLVRAIGKGDHDASCLCVTGFSDDDALSEADKSSICTGKEYGIVGGYPDGTVKPDGKATRAEAFEMLVDADKAKEQIKKEEPPKPPVPTKPEDKPSGSDSSGGGGSSYVPVPQFSFTLPKTAYTADEIEIKPESRYVSGVTWSALRNGLPAELSELADGALTANGGKVKFTQTGSITLVATAKNSRGATVTHEQTIGIYPVVTADFTLPEFAHTDTAVAVELSTENLGVNSVVWSLQKDEAATDIDKALTGELDFTGGTVLFKEKGSYTLTASITDELGKAITAESDITVYPVAEVTLALPTVSHTDKTITLQTETKETDGLTLAYTLTRNGEPAQIGTWIEGNPSNGSIRFKGKGVYALTASLADATGRVFAGTAGITVYPVGSAGFYLPEIFHTDKTVMVEAVFGEIGSHTARWSLLRDGKEVTLTDAAEGTLGNSGGELKFHSKGSYVLKAEFTDDGGRSYRYEQSFKVYPVPAVSYSLPKHAHTDTDIVVQTETADLDGLTIEWLADNTYGFQDWPTYVSGSLTNDGGTIRFKRAGIYELVARITDETGRVFLYESKDRCEVLPVLTIGFELPALAYTDTAIDLRTHGNNNVLPVEWSVSKDGKSIPLSEAFGGSLTPQGGKITFRSDGEYILTAAMTDYLNRSYSHSESIRILPVVQYAFTMPQTVHYGAEFDVAAKDVQHIGSYAVTWTLQKAGNTAPYQGTLGNDGGRIAIRDTGEFTLTASVTDSVGRVTTHSEHITITNTAPNAPVVEAVPTRTAKDGKFLVNITASATDPDGDAVTLEYADTAADSYYAPGTHTIKVRAKDIAGAYSAWTEKTFTVTNAAPTVTLTAEPTRTVKDGKFLVNISATAADADGDATTLEWDNKAADNYYAPGTHTVRVRAKDIAGAYSPWAEKTFTITSSAPTVTLTATPTRTAKDGKFLVNISATASDSDGDPTTLEWDNKAADGYYAVGTHTIRVRAKDATGLYSEWVSKTFTVSNSAPTAPVITRTPNGNSVAPGTPVTITATSSDPDGDSVTLIWEGRNAETQTYPRGKNVVRVKAVDSAGAESPWAAIVFFVADSNGGGGMTLTGPDSVIMENGIEGATITEYTFTVPPVSGHSGSDFGRVRGYNKLTGQWDQLDYGTTSNGITFTRTLGAGVYTQLEMYYYTNHDCMYNKSNITYSVTYHFE</sequence>
<dbReference type="InterPro" id="IPR035986">
    <property type="entry name" value="PKD_dom_sf"/>
</dbReference>
<keyword evidence="3" id="KW-0732">Signal</keyword>
<gene>
    <name evidence="5" type="ORF">G9470_02850</name>
</gene>
<dbReference type="SMART" id="SM00089">
    <property type="entry name" value="PKD"/>
    <property type="match status" value="4"/>
</dbReference>
<feature type="chain" id="PRO_5046993922" evidence="3">
    <location>
        <begin position="25"/>
        <end position="1310"/>
    </location>
</feature>
<keyword evidence="6" id="KW-1185">Reference proteome</keyword>
<evidence type="ECO:0000313" key="6">
    <source>
        <dbReference type="Proteomes" id="UP000539052"/>
    </source>
</evidence>
<reference evidence="5 6" key="1">
    <citation type="submission" date="2020-03" db="EMBL/GenBank/DDBJ databases">
        <title>Genome Sequence of industrial isolate, B5A.</title>
        <authorList>
            <person name="Sharma S."/>
            <person name="Patil P.B."/>
            <person name="Korpole S."/>
        </authorList>
    </citation>
    <scope>NUCLEOTIDE SEQUENCE [LARGE SCALE GENOMIC DNA]</scope>
    <source>
        <strain evidence="5 6">PI-S10-B5A</strain>
    </source>
</reference>
<evidence type="ECO:0000313" key="5">
    <source>
        <dbReference type="EMBL" id="NNJ28741.1"/>
    </source>
</evidence>
<feature type="domain" description="SLH" evidence="4">
    <location>
        <begin position="24"/>
        <end position="87"/>
    </location>
</feature>
<evidence type="ECO:0000259" key="4">
    <source>
        <dbReference type="PROSITE" id="PS51272"/>
    </source>
</evidence>
<dbReference type="SUPFAM" id="SSF49299">
    <property type="entry name" value="PKD domain"/>
    <property type="match status" value="2"/>
</dbReference>
<dbReference type="EMBL" id="JAAOXG010000003">
    <property type="protein sequence ID" value="NNJ28741.1"/>
    <property type="molecule type" value="Genomic_DNA"/>
</dbReference>
<evidence type="ECO:0000256" key="3">
    <source>
        <dbReference type="SAM" id="SignalP"/>
    </source>
</evidence>
<evidence type="ECO:0000256" key="1">
    <source>
        <dbReference type="ARBA" id="ARBA00022737"/>
    </source>
</evidence>
<dbReference type="PANTHER" id="PTHR43308:SF5">
    <property type="entry name" value="S-LAYER PROTEIN _ PEPTIDOGLYCAN ENDO-BETA-N-ACETYLGLUCOSAMINIDASE"/>
    <property type="match status" value="1"/>
</dbReference>
<organism evidence="5 6">
    <name type="scientific">Lacrimispora defluvii</name>
    <dbReference type="NCBI Taxonomy" id="2719233"/>
    <lineage>
        <taxon>Bacteria</taxon>
        <taxon>Bacillati</taxon>
        <taxon>Bacillota</taxon>
        <taxon>Clostridia</taxon>
        <taxon>Lachnospirales</taxon>
        <taxon>Lachnospiraceae</taxon>
        <taxon>Lacrimispora</taxon>
    </lineage>
</organism>